<dbReference type="EMBL" id="HBUF01580439">
    <property type="protein sequence ID" value="CAG6770057.1"/>
    <property type="molecule type" value="Transcribed_RNA"/>
</dbReference>
<protein>
    <submittedName>
        <fullName evidence="1">Uncharacterized protein</fullName>
    </submittedName>
</protein>
<proteinExistence type="predicted"/>
<accession>A0A8D9ARV1</accession>
<evidence type="ECO:0000313" key="1">
    <source>
        <dbReference type="EMBL" id="CAG6770057.1"/>
    </source>
</evidence>
<name>A0A8D9ARV1_9HEMI</name>
<dbReference type="EMBL" id="HBUF01580438">
    <property type="protein sequence ID" value="CAG6770053.1"/>
    <property type="molecule type" value="Transcribed_RNA"/>
</dbReference>
<dbReference type="EMBL" id="HBUF01580436">
    <property type="protein sequence ID" value="CAG6770042.1"/>
    <property type="molecule type" value="Transcribed_RNA"/>
</dbReference>
<sequence>MNSKYFVCQFVSQHLDKAVGLIVGLGATVGGEREFANFVFDTVALEILFSSADPAHFRVSVDDRGNTVVVNVTGTSSNSLNTHNAFVFCLVRQHWAMNTVPDGENVGNHCLEPRVNGHTPLFVPFDSNLF</sequence>
<organism evidence="1">
    <name type="scientific">Cacopsylla melanoneura</name>
    <dbReference type="NCBI Taxonomy" id="428564"/>
    <lineage>
        <taxon>Eukaryota</taxon>
        <taxon>Metazoa</taxon>
        <taxon>Ecdysozoa</taxon>
        <taxon>Arthropoda</taxon>
        <taxon>Hexapoda</taxon>
        <taxon>Insecta</taxon>
        <taxon>Pterygota</taxon>
        <taxon>Neoptera</taxon>
        <taxon>Paraneoptera</taxon>
        <taxon>Hemiptera</taxon>
        <taxon>Sternorrhyncha</taxon>
        <taxon>Psylloidea</taxon>
        <taxon>Psyllidae</taxon>
        <taxon>Psyllinae</taxon>
        <taxon>Cacopsylla</taxon>
    </lineage>
</organism>
<dbReference type="EMBL" id="HBUF01580437">
    <property type="protein sequence ID" value="CAG6770048.1"/>
    <property type="molecule type" value="Transcribed_RNA"/>
</dbReference>
<dbReference type="AlphaFoldDB" id="A0A8D9ARV1"/>
<reference evidence="1" key="1">
    <citation type="submission" date="2021-05" db="EMBL/GenBank/DDBJ databases">
        <authorList>
            <person name="Alioto T."/>
            <person name="Alioto T."/>
            <person name="Gomez Garrido J."/>
        </authorList>
    </citation>
    <scope>NUCLEOTIDE SEQUENCE</scope>
</reference>